<evidence type="ECO:0000313" key="6">
    <source>
        <dbReference type="EMBL" id="GFO15525.1"/>
    </source>
</evidence>
<dbReference type="Pfam" id="PF00481">
    <property type="entry name" value="PP2C"/>
    <property type="match status" value="2"/>
</dbReference>
<comment type="caution">
    <text evidence="6">The sequence shown here is derived from an EMBL/GenBank/DDBJ whole genome shotgun (WGS) entry which is preliminary data.</text>
</comment>
<dbReference type="InterPro" id="IPR036457">
    <property type="entry name" value="PPM-type-like_dom_sf"/>
</dbReference>
<dbReference type="InterPro" id="IPR000222">
    <property type="entry name" value="PP2C_BS"/>
</dbReference>
<gene>
    <name evidence="6" type="ORF">PoB_004203000</name>
</gene>
<dbReference type="Proteomes" id="UP000735302">
    <property type="component" value="Unassembled WGS sequence"/>
</dbReference>
<keyword evidence="3 4" id="KW-0904">Protein phosphatase</keyword>
<dbReference type="PROSITE" id="PS51746">
    <property type="entry name" value="PPM_2"/>
    <property type="match status" value="1"/>
</dbReference>
<evidence type="ECO:0000256" key="3">
    <source>
        <dbReference type="ARBA" id="ARBA00022912"/>
    </source>
</evidence>
<protein>
    <submittedName>
        <fullName evidence="6">Protein phosphatase 1h</fullName>
    </submittedName>
</protein>
<dbReference type="GO" id="GO:0046872">
    <property type="term" value="F:metal ion binding"/>
    <property type="evidence" value="ECO:0007669"/>
    <property type="project" value="UniProtKB-KW"/>
</dbReference>
<feature type="domain" description="PPM-type phosphatase" evidence="5">
    <location>
        <begin position="18"/>
        <end position="336"/>
    </location>
</feature>
<dbReference type="GO" id="GO:0005739">
    <property type="term" value="C:mitochondrion"/>
    <property type="evidence" value="ECO:0007669"/>
    <property type="project" value="TreeGrafter"/>
</dbReference>
<evidence type="ECO:0000259" key="5">
    <source>
        <dbReference type="PROSITE" id="PS51746"/>
    </source>
</evidence>
<organism evidence="6 7">
    <name type="scientific">Plakobranchus ocellatus</name>
    <dbReference type="NCBI Taxonomy" id="259542"/>
    <lineage>
        <taxon>Eukaryota</taxon>
        <taxon>Metazoa</taxon>
        <taxon>Spiralia</taxon>
        <taxon>Lophotrochozoa</taxon>
        <taxon>Mollusca</taxon>
        <taxon>Gastropoda</taxon>
        <taxon>Heterobranchia</taxon>
        <taxon>Euthyneura</taxon>
        <taxon>Panpulmonata</taxon>
        <taxon>Sacoglossa</taxon>
        <taxon>Placobranchoidea</taxon>
        <taxon>Plakobranchidae</taxon>
        <taxon>Plakobranchus</taxon>
    </lineage>
</organism>
<dbReference type="PANTHER" id="PTHR13832:SF354">
    <property type="entry name" value="GM14138P"/>
    <property type="match status" value="1"/>
</dbReference>
<dbReference type="Gene3D" id="3.60.40.10">
    <property type="entry name" value="PPM-type phosphatase domain"/>
    <property type="match status" value="1"/>
</dbReference>
<name>A0AAV4B8U9_9GAST</name>
<proteinExistence type="inferred from homology"/>
<evidence type="ECO:0000256" key="2">
    <source>
        <dbReference type="ARBA" id="ARBA00022801"/>
    </source>
</evidence>
<reference evidence="6 7" key="1">
    <citation type="journal article" date="2021" name="Elife">
        <title>Chloroplast acquisition without the gene transfer in kleptoplastic sea slugs, Plakobranchus ocellatus.</title>
        <authorList>
            <person name="Maeda T."/>
            <person name="Takahashi S."/>
            <person name="Yoshida T."/>
            <person name="Shimamura S."/>
            <person name="Takaki Y."/>
            <person name="Nagai Y."/>
            <person name="Toyoda A."/>
            <person name="Suzuki Y."/>
            <person name="Arimoto A."/>
            <person name="Ishii H."/>
            <person name="Satoh N."/>
            <person name="Nishiyama T."/>
            <person name="Hasebe M."/>
            <person name="Maruyama T."/>
            <person name="Minagawa J."/>
            <person name="Obokata J."/>
            <person name="Shigenobu S."/>
        </authorList>
    </citation>
    <scope>NUCLEOTIDE SEQUENCE [LARGE SCALE GENOMIC DNA]</scope>
</reference>
<keyword evidence="2 4" id="KW-0378">Hydrolase</keyword>
<feature type="non-terminal residue" evidence="6">
    <location>
        <position position="1"/>
    </location>
</feature>
<dbReference type="PANTHER" id="PTHR13832">
    <property type="entry name" value="PROTEIN PHOSPHATASE 2C"/>
    <property type="match status" value="1"/>
</dbReference>
<keyword evidence="7" id="KW-1185">Reference proteome</keyword>
<keyword evidence="1" id="KW-0479">Metal-binding</keyword>
<dbReference type="SMART" id="SM00332">
    <property type="entry name" value="PP2Cc"/>
    <property type="match status" value="1"/>
</dbReference>
<dbReference type="PROSITE" id="PS01032">
    <property type="entry name" value="PPM_1"/>
    <property type="match status" value="1"/>
</dbReference>
<accession>A0AAV4B8U9</accession>
<evidence type="ECO:0000256" key="4">
    <source>
        <dbReference type="RuleBase" id="RU003465"/>
    </source>
</evidence>
<sequence>CINGGKSELNEDEAAVGSFHLPSHPNGLHDGTRNFDVLDVQYFGIFDGHAGAGAALMAADQLINHLQEKLVAIQDDLFLRRPRESTASHLSENPSTININIDLLVTGALENAFCDFDEHIARERNLFNITGGCAAIVVLVMMDRVYVAHAGDCRAVAFMGNEITVLAREFTPVTDSQRIQMVASLKPELTYDAFSENFYIKPLTKKDLGTQVYCRLPHREGWYGKEVTEQDLSKPGLVAGQGKFARLMGTIGVTRGFGDHSLVMPGTSLQVKPFLTPVPEVKVMHLADKPIMENDVLVVGCDGLWDLLTNEEIGVAVKASLERSSKDKLTVLDRYVQSFYQDFEKYKLGIHFDL</sequence>
<dbReference type="InterPro" id="IPR001932">
    <property type="entry name" value="PPM-type_phosphatase-like_dom"/>
</dbReference>
<dbReference type="InterPro" id="IPR015655">
    <property type="entry name" value="PP2C"/>
</dbReference>
<dbReference type="AlphaFoldDB" id="A0AAV4B8U9"/>
<dbReference type="GO" id="GO:0004741">
    <property type="term" value="F:[pyruvate dehydrogenase (acetyl-transferring)]-phosphatase activity"/>
    <property type="evidence" value="ECO:0007669"/>
    <property type="project" value="TreeGrafter"/>
</dbReference>
<dbReference type="SUPFAM" id="SSF81606">
    <property type="entry name" value="PP2C-like"/>
    <property type="match status" value="1"/>
</dbReference>
<comment type="similarity">
    <text evidence="4">Belongs to the PP2C family.</text>
</comment>
<dbReference type="EMBL" id="BLXT01004610">
    <property type="protein sequence ID" value="GFO15525.1"/>
    <property type="molecule type" value="Genomic_DNA"/>
</dbReference>
<evidence type="ECO:0000313" key="7">
    <source>
        <dbReference type="Proteomes" id="UP000735302"/>
    </source>
</evidence>
<dbReference type="CDD" id="cd00143">
    <property type="entry name" value="PP2Cc"/>
    <property type="match status" value="1"/>
</dbReference>
<evidence type="ECO:0000256" key="1">
    <source>
        <dbReference type="ARBA" id="ARBA00022723"/>
    </source>
</evidence>